<dbReference type="RefSeq" id="WP_021689953.1">
    <property type="nucleotide sequence ID" value="NZ_BASZ01000004.1"/>
</dbReference>
<dbReference type="eggNOG" id="ENOG5031E19">
    <property type="taxonomic scope" value="Bacteria"/>
</dbReference>
<gene>
    <name evidence="2" type="ORF">NT2_04_04590</name>
</gene>
<dbReference type="OrthoDB" id="8234013at2"/>
<dbReference type="EMBL" id="BASZ01000004">
    <property type="protein sequence ID" value="GAD49046.1"/>
    <property type="molecule type" value="Genomic_DNA"/>
</dbReference>
<organism evidence="2 3">
    <name type="scientific">Caenibius tardaugens NBRC 16725</name>
    <dbReference type="NCBI Taxonomy" id="1219035"/>
    <lineage>
        <taxon>Bacteria</taxon>
        <taxon>Pseudomonadati</taxon>
        <taxon>Pseudomonadota</taxon>
        <taxon>Alphaproteobacteria</taxon>
        <taxon>Sphingomonadales</taxon>
        <taxon>Erythrobacteraceae</taxon>
        <taxon>Caenibius</taxon>
    </lineage>
</organism>
<evidence type="ECO:0008006" key="4">
    <source>
        <dbReference type="Google" id="ProtNLM"/>
    </source>
</evidence>
<protein>
    <recommendedName>
        <fullName evidence="4">Lipoprotein</fullName>
    </recommendedName>
</protein>
<comment type="caution">
    <text evidence="2">The sequence shown here is derived from an EMBL/GenBank/DDBJ whole genome shotgun (WGS) entry which is preliminary data.</text>
</comment>
<dbReference type="KEGG" id="ntd:EGO55_07995"/>
<reference evidence="2 3" key="1">
    <citation type="submission" date="2013-09" db="EMBL/GenBank/DDBJ databases">
        <title>Whole genome shotgun sequence of Novosphingobium tardaugens NBRC 16725.</title>
        <authorList>
            <person name="Isaki S."/>
            <person name="Hosoyama A."/>
            <person name="Tsuchikane K."/>
            <person name="Katsumata H."/>
            <person name="Ando Y."/>
            <person name="Yamazaki S."/>
            <person name="Fujita N."/>
        </authorList>
    </citation>
    <scope>NUCLEOTIDE SEQUENCE [LARGE SCALE GENOMIC DNA]</scope>
    <source>
        <strain evidence="2 3">NBRC 16725</strain>
    </source>
</reference>
<name>U2Y772_9SPHN</name>
<evidence type="ECO:0000313" key="3">
    <source>
        <dbReference type="Proteomes" id="UP000016568"/>
    </source>
</evidence>
<sequence>MKRLRVFFIVPIMLAAACGGKAEPGVYDLPLSEAYARLAKADIMGFRKARQCGILIHFETTRKRDESITWRVISNGRTMVNFTVSLTDTGDGRTRATLTMPADPQGGEPYDGTKNYPRPALNQPLRPAVQELIDAAMEGRPYDVMRLPEPRNTDRVCSVQRGGLESGSFRFGIDDKPGMDSRQSARAFADEEQSADRAVFDASYGQPENHTWSGE</sequence>
<dbReference type="PROSITE" id="PS51257">
    <property type="entry name" value="PROKAR_LIPOPROTEIN"/>
    <property type="match status" value="1"/>
</dbReference>
<evidence type="ECO:0000256" key="1">
    <source>
        <dbReference type="SAM" id="MobiDB-lite"/>
    </source>
</evidence>
<dbReference type="Proteomes" id="UP000016568">
    <property type="component" value="Unassembled WGS sequence"/>
</dbReference>
<dbReference type="AlphaFoldDB" id="U2Y772"/>
<evidence type="ECO:0000313" key="2">
    <source>
        <dbReference type="EMBL" id="GAD49046.1"/>
    </source>
</evidence>
<accession>U2Y772</accession>
<keyword evidence="3" id="KW-1185">Reference proteome</keyword>
<feature type="region of interest" description="Disordered" evidence="1">
    <location>
        <begin position="168"/>
        <end position="196"/>
    </location>
</feature>
<proteinExistence type="predicted"/>